<keyword evidence="1" id="KW-1185">Reference proteome</keyword>
<evidence type="ECO:0000313" key="1">
    <source>
        <dbReference type="Proteomes" id="UP000050741"/>
    </source>
</evidence>
<dbReference type="Proteomes" id="UP000050741">
    <property type="component" value="Unassembled WGS sequence"/>
</dbReference>
<protein>
    <submittedName>
        <fullName evidence="2">Gag-pol polyprotein</fullName>
    </submittedName>
</protein>
<dbReference type="AlphaFoldDB" id="A0A183CBP8"/>
<organism evidence="1 2">
    <name type="scientific">Globodera pallida</name>
    <name type="common">Potato cyst nematode worm</name>
    <name type="synonym">Heterodera pallida</name>
    <dbReference type="NCBI Taxonomy" id="36090"/>
    <lineage>
        <taxon>Eukaryota</taxon>
        <taxon>Metazoa</taxon>
        <taxon>Ecdysozoa</taxon>
        <taxon>Nematoda</taxon>
        <taxon>Chromadorea</taxon>
        <taxon>Rhabditida</taxon>
        <taxon>Tylenchina</taxon>
        <taxon>Tylenchomorpha</taxon>
        <taxon>Tylenchoidea</taxon>
        <taxon>Heteroderidae</taxon>
        <taxon>Heteroderinae</taxon>
        <taxon>Globodera</taxon>
    </lineage>
</organism>
<accession>A0A183CBP8</accession>
<reference evidence="1" key="1">
    <citation type="submission" date="2014-05" db="EMBL/GenBank/DDBJ databases">
        <title>The genome and life-stage specific transcriptomes of Globodera pallida elucidate key aspects of plant parasitism by a cyst nematode.</title>
        <authorList>
            <person name="Cotton J.A."/>
            <person name="Lilley C.J."/>
            <person name="Jones L.M."/>
            <person name="Kikuchi T."/>
            <person name="Reid A.J."/>
            <person name="Thorpe P."/>
            <person name="Tsai I.J."/>
            <person name="Beasley H."/>
            <person name="Blok V."/>
            <person name="Cock P.J.A."/>
            <person name="Van den Akker S.E."/>
            <person name="Holroyd N."/>
            <person name="Hunt M."/>
            <person name="Mantelin S."/>
            <person name="Naghra H."/>
            <person name="Pain A."/>
            <person name="Palomares-Rius J.E."/>
            <person name="Zarowiecki M."/>
            <person name="Berriman M."/>
            <person name="Jones J.T."/>
            <person name="Urwin P.E."/>
        </authorList>
    </citation>
    <scope>NUCLEOTIDE SEQUENCE [LARGE SCALE GENOMIC DNA]</scope>
    <source>
        <strain evidence="1">Lindley</strain>
    </source>
</reference>
<evidence type="ECO:0000313" key="2">
    <source>
        <dbReference type="WBParaSite" id="GPLIN_001029900"/>
    </source>
</evidence>
<name>A0A183CBP8_GLOPA</name>
<sequence>MEGAELAHLKSIRCVQNVQEMVMAEFERLFNYRIAIRNETLQMKATVHNAQFEEIPSKAHQSYGTTYLPTTTERPLSCRLFSIAMTADIRQLNVL</sequence>
<proteinExistence type="predicted"/>
<dbReference type="WBParaSite" id="GPLIN_001029900">
    <property type="protein sequence ID" value="GPLIN_001029900"/>
    <property type="gene ID" value="GPLIN_001029900"/>
</dbReference>
<reference evidence="2" key="2">
    <citation type="submission" date="2016-06" db="UniProtKB">
        <authorList>
            <consortium name="WormBaseParasite"/>
        </authorList>
    </citation>
    <scope>IDENTIFICATION</scope>
</reference>